<dbReference type="Gene3D" id="3.50.50.60">
    <property type="entry name" value="FAD/NAD(P)-binding domain"/>
    <property type="match status" value="2"/>
</dbReference>
<dbReference type="PATRIC" id="fig|1121448.10.peg.2713"/>
<comment type="subunit">
    <text evidence="9 11">Homodimer. Heterotetramer of two MnmE and two MnmG subunits.</text>
</comment>
<evidence type="ECO:0000256" key="8">
    <source>
        <dbReference type="ARBA" id="ARBA00023027"/>
    </source>
</evidence>
<dbReference type="PRINTS" id="PR00411">
    <property type="entry name" value="PNDRDTASEI"/>
</dbReference>
<evidence type="ECO:0000313" key="14">
    <source>
        <dbReference type="Proteomes" id="UP000016587"/>
    </source>
</evidence>
<dbReference type="PROSITE" id="PS01280">
    <property type="entry name" value="GIDA_1"/>
    <property type="match status" value="1"/>
</dbReference>
<dbReference type="GO" id="GO:0050660">
    <property type="term" value="F:flavin adenine dinucleotide binding"/>
    <property type="evidence" value="ECO:0007669"/>
    <property type="project" value="UniProtKB-UniRule"/>
</dbReference>
<accession>T2GEX8</accession>
<dbReference type="Proteomes" id="UP000016587">
    <property type="component" value="Chromosome"/>
</dbReference>
<dbReference type="InterPro" id="IPR026904">
    <property type="entry name" value="MnmG_C"/>
</dbReference>
<dbReference type="OrthoDB" id="9815560at2"/>
<dbReference type="Pfam" id="PF01134">
    <property type="entry name" value="GIDA"/>
    <property type="match status" value="1"/>
</dbReference>
<keyword evidence="11" id="KW-0963">Cytoplasm</keyword>
<reference evidence="13 14" key="1">
    <citation type="journal article" date="2013" name="J. Bacteriol.">
        <title>Roles of HynAB and Ech, the only two hydrogenases found in the model sulfate reducer Desulfovibrio gigas.</title>
        <authorList>
            <person name="Morais-Silva F.O."/>
            <person name="Santos C.I."/>
            <person name="Rodrigues R."/>
            <person name="Pereira I.A."/>
            <person name="Rodrigues-Pousada C."/>
        </authorList>
    </citation>
    <scope>NUCLEOTIDE SEQUENCE [LARGE SCALE GENOMIC DNA]</scope>
    <source>
        <strain evidence="14">ATCC 19364 / DSM 1382 / NCIMB 9332 / VKM B-1759</strain>
    </source>
</reference>
<dbReference type="FunFam" id="3.50.50.60:FF:000002">
    <property type="entry name" value="tRNA uridine 5-carboxymethylaminomethyl modification enzyme MnmG"/>
    <property type="match status" value="1"/>
</dbReference>
<dbReference type="InterPro" id="IPR040131">
    <property type="entry name" value="MnmG_N"/>
</dbReference>
<evidence type="ECO:0000313" key="13">
    <source>
        <dbReference type="EMBL" id="AGW14482.1"/>
    </source>
</evidence>
<dbReference type="NCBIfam" id="TIGR00136">
    <property type="entry name" value="mnmG_gidA"/>
    <property type="match status" value="1"/>
</dbReference>
<dbReference type="Pfam" id="PF21680">
    <property type="entry name" value="GIDA_C_1st"/>
    <property type="match status" value="1"/>
</dbReference>
<evidence type="ECO:0000259" key="12">
    <source>
        <dbReference type="SMART" id="SM01228"/>
    </source>
</evidence>
<dbReference type="PANTHER" id="PTHR11806:SF0">
    <property type="entry name" value="PROTEIN MTO1 HOMOLOG, MITOCHONDRIAL"/>
    <property type="match status" value="1"/>
</dbReference>
<dbReference type="RefSeq" id="WP_021761508.1">
    <property type="nucleotide sequence ID" value="NC_022444.1"/>
</dbReference>
<evidence type="ECO:0000256" key="7">
    <source>
        <dbReference type="ARBA" id="ARBA00022827"/>
    </source>
</evidence>
<keyword evidence="7 11" id="KW-0274">FAD</keyword>
<evidence type="ECO:0000256" key="9">
    <source>
        <dbReference type="ARBA" id="ARBA00025948"/>
    </source>
</evidence>
<dbReference type="SUPFAM" id="SSF51905">
    <property type="entry name" value="FAD/NAD(P)-binding domain"/>
    <property type="match status" value="1"/>
</dbReference>
<feature type="binding site" evidence="11">
    <location>
        <begin position="277"/>
        <end position="291"/>
    </location>
    <ligand>
        <name>NAD(+)</name>
        <dbReference type="ChEBI" id="CHEBI:57540"/>
    </ligand>
</feature>
<protein>
    <recommendedName>
        <fullName evidence="4 11">tRNA uridine 5-carboxymethylaminomethyl modification enzyme MnmG</fullName>
    </recommendedName>
    <alternativeName>
        <fullName evidence="10 11">Glucose-inhibited division protein A</fullName>
    </alternativeName>
</protein>
<dbReference type="HAMAP" id="MF_00129">
    <property type="entry name" value="MnmG_GidA"/>
    <property type="match status" value="1"/>
</dbReference>
<dbReference type="InterPro" id="IPR049312">
    <property type="entry name" value="GIDA_C_N"/>
</dbReference>
<dbReference type="STRING" id="1121448.DGI_2751"/>
<evidence type="ECO:0000256" key="11">
    <source>
        <dbReference type="HAMAP-Rule" id="MF_00129"/>
    </source>
</evidence>
<dbReference type="GO" id="GO:0030488">
    <property type="term" value="P:tRNA methylation"/>
    <property type="evidence" value="ECO:0007669"/>
    <property type="project" value="TreeGrafter"/>
</dbReference>
<comment type="function">
    <text evidence="2 11">NAD-binding protein involved in the addition of a carboxymethylaminomethyl (cmnm) group at the wobble position (U34) of certain tRNAs, forming tRNA-cmnm(5)s(2)U34.</text>
</comment>
<evidence type="ECO:0000256" key="4">
    <source>
        <dbReference type="ARBA" id="ARBA00020461"/>
    </source>
</evidence>
<evidence type="ECO:0000256" key="6">
    <source>
        <dbReference type="ARBA" id="ARBA00022694"/>
    </source>
</evidence>
<feature type="binding site" evidence="11">
    <location>
        <begin position="18"/>
        <end position="23"/>
    </location>
    <ligand>
        <name>FAD</name>
        <dbReference type="ChEBI" id="CHEBI:57692"/>
    </ligand>
</feature>
<dbReference type="AlphaFoldDB" id="T2GEX8"/>
<name>T2GEX8_MEGG1</name>
<sequence length="638" mass="68623">MVVSLRAFPPRFDVIVVGAGHAGCEAAMAAARLGLDTLLLTSNLDRIGHLSCNPAIGGLAKGHMVKEIDALGGMMGHWADAAGIQFRILNTSKGPAVRATRAQIDREAYMRAVKRSIFQQDRLWTVQDMAEGLLMEAGRIAGVRTAYGQTFASRAVLLTTGTFLQGTIHVGLTNFPGGRLGDAPAAGLSACLRGLGLELGRLKTGTTPRLLKDSCDFSKMEPQPGDDPPQPFSFMSAGVPLPQVPCYMTWTNEATHAAIREGFDRSPMFTGVIQGRGARYCPSIEDKVARFPDKGRHQIFVEPEGLESPEVYPNGIPTSLPLDVQQKLLATVPGLERAVIMRPGYAIEYDFVFPTQCRPTLEVKAVPGLWTAGQLNGTSGYEEAAAQGLWAALNIACSLAGRPAFLPGRDQAYMAVLVDDLTTQGTTEPYRMFTSRAEHRLLLREANADARLTPLGRDLGLVDDARWAAFSKKSAMVQELLEGLAGVQVRPDAATRDVLRTMGAHVPAKAVSLAELVRQPDLHLADCAPLWPHIADCLRQQPDAVQEAETICKYEGYLKRQAQLAAQSKGMEHTVLPADLVYHGIPGLSREVTEKLAAARPHTLGQAARISGVTPAAIACLEVHLKKLERAGGGGENL</sequence>
<keyword evidence="6 11" id="KW-0819">tRNA processing</keyword>
<proteinExistence type="inferred from homology"/>
<dbReference type="HOGENOM" id="CLU_007831_2_2_7"/>
<dbReference type="PANTHER" id="PTHR11806">
    <property type="entry name" value="GLUCOSE INHIBITED DIVISION PROTEIN A"/>
    <property type="match status" value="1"/>
</dbReference>
<keyword evidence="14" id="KW-1185">Reference proteome</keyword>
<dbReference type="Gene3D" id="1.10.150.570">
    <property type="entry name" value="GidA associated domain, C-terminal subdomain"/>
    <property type="match status" value="1"/>
</dbReference>
<dbReference type="InterPro" id="IPR044920">
    <property type="entry name" value="MnmG_C_subdom_sf"/>
</dbReference>
<reference evidence="14" key="2">
    <citation type="submission" date="2013-07" db="EMBL/GenBank/DDBJ databases">
        <authorList>
            <person name="Morais-Silva F.O."/>
            <person name="Rezende A.M."/>
            <person name="Pimentel C."/>
            <person name="Resende D.M."/>
            <person name="Santos C.I."/>
            <person name="Clemente C."/>
            <person name="de Oliveira L.M."/>
            <person name="da Silva S.M."/>
            <person name="Costa D.A."/>
            <person name="Varela-Raposo A."/>
            <person name="Horacio E.C.A."/>
            <person name="Matos M."/>
            <person name="Flores O."/>
            <person name="Ruiz J.C."/>
            <person name="Rodrigues-Pousada C."/>
        </authorList>
    </citation>
    <scope>NUCLEOTIDE SEQUENCE [LARGE SCALE GENOMIC DNA]</scope>
    <source>
        <strain evidence="14">ATCC 19364 / DSM 1382 / NCIMB 9332 / VKM B-1759</strain>
    </source>
</reference>
<feature type="domain" description="tRNA uridine 5-carboxymethylaminomethyl modification enzyme C-terminal subdomain" evidence="12">
    <location>
        <begin position="552"/>
        <end position="623"/>
    </location>
</feature>
<dbReference type="InterPro" id="IPR020595">
    <property type="entry name" value="MnmG-rel_CS"/>
</dbReference>
<keyword evidence="5 11" id="KW-0285">Flavoprotein</keyword>
<evidence type="ECO:0000256" key="1">
    <source>
        <dbReference type="ARBA" id="ARBA00001974"/>
    </source>
</evidence>
<dbReference type="KEGG" id="dgg:DGI_2751"/>
<dbReference type="Gene3D" id="1.10.10.1800">
    <property type="entry name" value="tRNA uridine 5-carboxymethylaminomethyl modification enzyme MnmG/GidA"/>
    <property type="match status" value="1"/>
</dbReference>
<dbReference type="FunFam" id="1.10.150.570:FF:000001">
    <property type="entry name" value="tRNA uridine 5-carboxymethylaminomethyl modification enzyme MnmG"/>
    <property type="match status" value="1"/>
</dbReference>
<dbReference type="InterPro" id="IPR036188">
    <property type="entry name" value="FAD/NAD-bd_sf"/>
</dbReference>
<evidence type="ECO:0000256" key="2">
    <source>
        <dbReference type="ARBA" id="ARBA00003717"/>
    </source>
</evidence>
<dbReference type="InterPro" id="IPR047001">
    <property type="entry name" value="MnmG_C_subdom"/>
</dbReference>
<organism evidence="13 14">
    <name type="scientific">Megalodesulfovibrio gigas (strain ATCC 19364 / DSM 1382 / NCIMB 9332 / VKM B-1759)</name>
    <name type="common">Desulfovibrio gigas</name>
    <dbReference type="NCBI Taxonomy" id="1121448"/>
    <lineage>
        <taxon>Bacteria</taxon>
        <taxon>Pseudomonadati</taxon>
        <taxon>Thermodesulfobacteriota</taxon>
        <taxon>Desulfovibrionia</taxon>
        <taxon>Desulfovibrionales</taxon>
        <taxon>Desulfovibrionaceae</taxon>
        <taxon>Megalodesulfovibrio</taxon>
    </lineage>
</organism>
<dbReference type="Pfam" id="PF13932">
    <property type="entry name" value="SAM_GIDA_C"/>
    <property type="match status" value="1"/>
</dbReference>
<dbReference type="GO" id="GO:0005829">
    <property type="term" value="C:cytosol"/>
    <property type="evidence" value="ECO:0007669"/>
    <property type="project" value="TreeGrafter"/>
</dbReference>
<evidence type="ECO:0000256" key="10">
    <source>
        <dbReference type="ARBA" id="ARBA00031800"/>
    </source>
</evidence>
<comment type="similarity">
    <text evidence="3 11">Belongs to the MnmG family.</text>
</comment>
<comment type="subcellular location">
    <subcellularLocation>
        <location evidence="11">Cytoplasm</location>
    </subcellularLocation>
</comment>
<gene>
    <name evidence="11" type="primary">mnmG</name>
    <name evidence="11" type="synonym">gidA</name>
    <name evidence="13" type="ORF">DGI_2751</name>
</gene>
<dbReference type="EMBL" id="CP006585">
    <property type="protein sequence ID" value="AGW14482.1"/>
    <property type="molecule type" value="Genomic_DNA"/>
</dbReference>
<dbReference type="GO" id="GO:0002098">
    <property type="term" value="P:tRNA wobble uridine modification"/>
    <property type="evidence" value="ECO:0007669"/>
    <property type="project" value="InterPro"/>
</dbReference>
<comment type="cofactor">
    <cofactor evidence="1 11">
        <name>FAD</name>
        <dbReference type="ChEBI" id="CHEBI:57692"/>
    </cofactor>
</comment>
<dbReference type="SMART" id="SM01228">
    <property type="entry name" value="GIDA_assoc_3"/>
    <property type="match status" value="1"/>
</dbReference>
<dbReference type="InterPro" id="IPR004416">
    <property type="entry name" value="MnmG"/>
</dbReference>
<dbReference type="InterPro" id="IPR002218">
    <property type="entry name" value="MnmG-rel"/>
</dbReference>
<dbReference type="eggNOG" id="COG0445">
    <property type="taxonomic scope" value="Bacteria"/>
</dbReference>
<evidence type="ECO:0000256" key="5">
    <source>
        <dbReference type="ARBA" id="ARBA00022630"/>
    </source>
</evidence>
<evidence type="ECO:0000256" key="3">
    <source>
        <dbReference type="ARBA" id="ARBA00007653"/>
    </source>
</evidence>
<keyword evidence="8 11" id="KW-0520">NAD</keyword>
<comment type="caution">
    <text evidence="11">Lacks conserved residue(s) required for the propagation of feature annotation.</text>
</comment>